<evidence type="ECO:0000256" key="2">
    <source>
        <dbReference type="SAM" id="Phobius"/>
    </source>
</evidence>
<sequence length="315" mass="34318">MVSIGSRRITVGVVLVVLIVLAGCTGTDPIGPSGNQDVYADAEADFDGENLQVDSGGVGSYYDGDGDRVVVRTAEMAVRVEEFEPAFQELRTIADDHGGYLGDRSQSSEGEWDRGTITVRVPAAEFSAARDAITDLGRVESEQVDAKDFSAEYDRRADRIERLREDEQRFEALLANASNASEATRLRSELREIRDELDRVTADQAQLERREAFSTITVTMTEPTDRKPPATYTSEWGFSDAFFAALFVGTLAIKAVIVFFGVIIPVGIAAIMLGVFGILCWRLWRVVSSGLRGLLGEGRDDSDDSRESAVADADG</sequence>
<organism evidence="4 5">
    <name type="scientific">Halococcoides cellulosivorans</name>
    <dbReference type="NCBI Taxonomy" id="1679096"/>
    <lineage>
        <taxon>Archaea</taxon>
        <taxon>Methanobacteriati</taxon>
        <taxon>Methanobacteriota</taxon>
        <taxon>Stenosarchaea group</taxon>
        <taxon>Halobacteria</taxon>
        <taxon>Halobacteriales</taxon>
        <taxon>Haloarculaceae</taxon>
        <taxon>Halococcoides</taxon>
    </lineage>
</organism>
<feature type="domain" description="DUF4349" evidence="3">
    <location>
        <begin position="68"/>
        <end position="276"/>
    </location>
</feature>
<dbReference type="AlphaFoldDB" id="A0A2R4X452"/>
<keyword evidence="1" id="KW-0175">Coiled coil</keyword>
<reference evidence="4 5" key="1">
    <citation type="submission" date="2018-04" db="EMBL/GenBank/DDBJ databases">
        <title>Halococcoides cellulosivorans gen. nov., sp. nov., an extremely halophilic cellulose-utilizing haloarchaeon from hypersaline lakes.</title>
        <authorList>
            <person name="Sorokin D.Y."/>
            <person name="Toshchakov S.V."/>
            <person name="Samarov N.I."/>
            <person name="Korzhenkov A."/>
            <person name="Kublanov I.V."/>
        </authorList>
    </citation>
    <scope>NUCLEOTIDE SEQUENCE [LARGE SCALE GENOMIC DNA]</scope>
    <source>
        <strain evidence="4 5">HArcel1</strain>
    </source>
</reference>
<dbReference type="GeneID" id="36513481"/>
<dbReference type="InterPro" id="IPR025645">
    <property type="entry name" value="DUF4349"/>
</dbReference>
<keyword evidence="2" id="KW-1133">Transmembrane helix</keyword>
<evidence type="ECO:0000313" key="5">
    <source>
        <dbReference type="Proteomes" id="UP000244727"/>
    </source>
</evidence>
<dbReference type="EMBL" id="CP028858">
    <property type="protein sequence ID" value="AWB28568.1"/>
    <property type="molecule type" value="Genomic_DNA"/>
</dbReference>
<dbReference type="Proteomes" id="UP000244727">
    <property type="component" value="Chromosome"/>
</dbReference>
<evidence type="ECO:0000313" key="4">
    <source>
        <dbReference type="EMBL" id="AWB28568.1"/>
    </source>
</evidence>
<dbReference type="Pfam" id="PF14257">
    <property type="entry name" value="DUF4349"/>
    <property type="match status" value="1"/>
</dbReference>
<evidence type="ECO:0000259" key="3">
    <source>
        <dbReference type="Pfam" id="PF14257"/>
    </source>
</evidence>
<keyword evidence="5" id="KW-1185">Reference proteome</keyword>
<keyword evidence="2" id="KW-0812">Transmembrane</keyword>
<protein>
    <submittedName>
        <fullName evidence="4">DUF4349 domain-containing protein</fullName>
    </submittedName>
</protein>
<evidence type="ECO:0000256" key="1">
    <source>
        <dbReference type="SAM" id="Coils"/>
    </source>
</evidence>
<feature type="coiled-coil region" evidence="1">
    <location>
        <begin position="146"/>
        <end position="210"/>
    </location>
</feature>
<dbReference type="KEGG" id="harc:HARCEL1_13200"/>
<accession>A0A2R4X452</accession>
<dbReference type="RefSeq" id="WP_108384016.1">
    <property type="nucleotide sequence ID" value="NZ_CP028858.1"/>
</dbReference>
<feature type="transmembrane region" description="Helical" evidence="2">
    <location>
        <begin position="256"/>
        <end position="284"/>
    </location>
</feature>
<name>A0A2R4X452_9EURY</name>
<keyword evidence="2" id="KW-0472">Membrane</keyword>
<proteinExistence type="predicted"/>
<dbReference type="PROSITE" id="PS51257">
    <property type="entry name" value="PROKAR_LIPOPROTEIN"/>
    <property type="match status" value="1"/>
</dbReference>
<gene>
    <name evidence="4" type="ORF">HARCEL1_13200</name>
</gene>